<dbReference type="GO" id="GO:0046983">
    <property type="term" value="F:protein dimerization activity"/>
    <property type="evidence" value="ECO:0007669"/>
    <property type="project" value="InterPro"/>
</dbReference>
<feature type="compositionally biased region" description="Basic and acidic residues" evidence="5">
    <location>
        <begin position="1"/>
        <end position="13"/>
    </location>
</feature>
<evidence type="ECO:0000256" key="4">
    <source>
        <dbReference type="ARBA" id="ARBA00023242"/>
    </source>
</evidence>
<evidence type="ECO:0000256" key="3">
    <source>
        <dbReference type="ARBA" id="ARBA00023163"/>
    </source>
</evidence>
<dbReference type="GO" id="GO:0005634">
    <property type="term" value="C:nucleus"/>
    <property type="evidence" value="ECO:0007669"/>
    <property type="project" value="UniProtKB-SubCell"/>
</dbReference>
<protein>
    <recommendedName>
        <fullName evidence="6">BHLH domain-containing protein</fullName>
    </recommendedName>
</protein>
<dbReference type="SMART" id="SM00353">
    <property type="entry name" value="HLH"/>
    <property type="match status" value="1"/>
</dbReference>
<keyword evidence="3" id="KW-0804">Transcription</keyword>
<evidence type="ECO:0000259" key="6">
    <source>
        <dbReference type="PROSITE" id="PS50888"/>
    </source>
</evidence>
<dbReference type="InterPro" id="IPR044278">
    <property type="entry name" value="BHLH95-like"/>
</dbReference>
<comment type="subcellular location">
    <subcellularLocation>
        <location evidence="1">Nucleus</location>
    </subcellularLocation>
</comment>
<keyword evidence="2" id="KW-0805">Transcription regulation</keyword>
<proteinExistence type="predicted"/>
<evidence type="ECO:0000313" key="7">
    <source>
        <dbReference type="EMBL" id="KAA8527487.1"/>
    </source>
</evidence>
<name>A0A5J5ADB9_9ASTE</name>
<dbReference type="SUPFAM" id="SSF47459">
    <property type="entry name" value="HLH, helix-loop-helix DNA-binding domain"/>
    <property type="match status" value="1"/>
</dbReference>
<sequence length="226" mass="25534">MRGKGKEKGKEIKQEEEEEKDISKLILSIMEGYSDSIIPPLSEFSPIRKTTIDEKSSSSSKLTANGTEYIMKERDRREKMTQMFSVLQSMVPNLFPKDSRETIVSNTIEYIQRLEEEKKRLEGLKKSSLPAYASASAKPSLCHCTNRNFAVDVAVSGAMAFFEIRSLVRRRCLATEIFEVFAKHQAEVLATNVAVNKQQLKVTITALMGDNGDHNAEKIKRDILLL</sequence>
<feature type="domain" description="BHLH" evidence="6">
    <location>
        <begin position="64"/>
        <end position="114"/>
    </location>
</feature>
<keyword evidence="8" id="KW-1185">Reference proteome</keyword>
<gene>
    <name evidence="7" type="ORF">F0562_034798</name>
</gene>
<dbReference type="Gene3D" id="4.10.280.10">
    <property type="entry name" value="Helix-loop-helix DNA-binding domain"/>
    <property type="match status" value="1"/>
</dbReference>
<evidence type="ECO:0000256" key="5">
    <source>
        <dbReference type="SAM" id="MobiDB-lite"/>
    </source>
</evidence>
<dbReference type="GO" id="GO:0009960">
    <property type="term" value="P:endosperm development"/>
    <property type="evidence" value="ECO:0007669"/>
    <property type="project" value="InterPro"/>
</dbReference>
<dbReference type="InterPro" id="IPR011598">
    <property type="entry name" value="bHLH_dom"/>
</dbReference>
<evidence type="ECO:0000313" key="8">
    <source>
        <dbReference type="Proteomes" id="UP000325577"/>
    </source>
</evidence>
<reference evidence="7 8" key="1">
    <citation type="submission" date="2019-09" db="EMBL/GenBank/DDBJ databases">
        <title>A chromosome-level genome assembly of the Chinese tupelo Nyssa sinensis.</title>
        <authorList>
            <person name="Yang X."/>
            <person name="Kang M."/>
            <person name="Yang Y."/>
            <person name="Xiong H."/>
            <person name="Wang M."/>
            <person name="Zhang Z."/>
            <person name="Wang Z."/>
            <person name="Wu H."/>
            <person name="Ma T."/>
            <person name="Liu J."/>
            <person name="Xi Z."/>
        </authorList>
    </citation>
    <scope>NUCLEOTIDE SEQUENCE [LARGE SCALE GENOMIC DNA]</scope>
    <source>
        <strain evidence="7">J267</strain>
        <tissue evidence="7">Leaf</tissue>
    </source>
</reference>
<dbReference type="EMBL" id="CM018045">
    <property type="protein sequence ID" value="KAA8527487.1"/>
    <property type="molecule type" value="Genomic_DNA"/>
</dbReference>
<dbReference type="PANTHER" id="PTHR46772:SF6">
    <property type="entry name" value="BHLH DOMAIN-CONTAINING PROTEIN"/>
    <property type="match status" value="1"/>
</dbReference>
<dbReference type="InterPro" id="IPR036638">
    <property type="entry name" value="HLH_DNA-bd_sf"/>
</dbReference>
<dbReference type="Pfam" id="PF00010">
    <property type="entry name" value="HLH"/>
    <property type="match status" value="1"/>
</dbReference>
<dbReference type="AlphaFoldDB" id="A0A5J5ADB9"/>
<feature type="region of interest" description="Disordered" evidence="5">
    <location>
        <begin position="1"/>
        <end position="20"/>
    </location>
</feature>
<dbReference type="PROSITE" id="PS50888">
    <property type="entry name" value="BHLH"/>
    <property type="match status" value="1"/>
</dbReference>
<evidence type="ECO:0000256" key="2">
    <source>
        <dbReference type="ARBA" id="ARBA00023015"/>
    </source>
</evidence>
<keyword evidence="4" id="KW-0539">Nucleus</keyword>
<accession>A0A5J5ADB9</accession>
<evidence type="ECO:0000256" key="1">
    <source>
        <dbReference type="ARBA" id="ARBA00004123"/>
    </source>
</evidence>
<dbReference type="PANTHER" id="PTHR46772">
    <property type="entry name" value="BHLH DOMAIN-CONTAINING PROTEIN"/>
    <property type="match status" value="1"/>
</dbReference>
<organism evidence="7 8">
    <name type="scientific">Nyssa sinensis</name>
    <dbReference type="NCBI Taxonomy" id="561372"/>
    <lineage>
        <taxon>Eukaryota</taxon>
        <taxon>Viridiplantae</taxon>
        <taxon>Streptophyta</taxon>
        <taxon>Embryophyta</taxon>
        <taxon>Tracheophyta</taxon>
        <taxon>Spermatophyta</taxon>
        <taxon>Magnoliopsida</taxon>
        <taxon>eudicotyledons</taxon>
        <taxon>Gunneridae</taxon>
        <taxon>Pentapetalae</taxon>
        <taxon>asterids</taxon>
        <taxon>Cornales</taxon>
        <taxon>Nyssaceae</taxon>
        <taxon>Nyssa</taxon>
    </lineage>
</organism>
<dbReference type="GO" id="GO:0003700">
    <property type="term" value="F:DNA-binding transcription factor activity"/>
    <property type="evidence" value="ECO:0007669"/>
    <property type="project" value="InterPro"/>
</dbReference>
<dbReference type="OrthoDB" id="1927122at2759"/>
<dbReference type="Proteomes" id="UP000325577">
    <property type="component" value="Linkage Group LG21"/>
</dbReference>